<evidence type="ECO:0000259" key="1">
    <source>
        <dbReference type="PROSITE" id="PS50081"/>
    </source>
</evidence>
<protein>
    <recommendedName>
        <fullName evidence="1">Phorbol-ester/DAG-type domain-containing protein</fullName>
    </recommendedName>
</protein>
<feature type="domain" description="Phorbol-ester/DAG-type" evidence="1">
    <location>
        <begin position="12"/>
        <end position="62"/>
    </location>
</feature>
<dbReference type="PROSITE" id="PS50081">
    <property type="entry name" value="ZF_DAG_PE_2"/>
    <property type="match status" value="1"/>
</dbReference>
<gene>
    <name evidence="2" type="ORF">M9Y10_004259</name>
</gene>
<sequence length="575" mass="66193">MSLSPLNAEFSEHEHLLNSSDKGGFCDVCFNLLKSGEKHFRCEKCDFDICTECLKGYPEKICQNSLISMQNLAESIGMINIIRQSDDIQLSAPFMHDCITHSYPTFHLYEEQNEDPNLQIQATRSYVDSKGNHVLFFSSSQANKIIKRCKNSVDTYINNHSIRISMHCYYPILKAAREQAEVNRAEFNVRTFTAGFFSGFTLWIGYGIDKAYFSPLFSNALAGARFINFLSKTAENFPFGCILHLTPDSHIIPVGEEGHLISVVPDHNINIDWSQIQCLPIVLIIINEIKKMYPNCMLQYDHPKLNMLYSLADHLQDGIATMLRNPLFANESDQKVISFVDYSIKSLQIFLRLEPKPFTILYTTHLQVYQANLEGEFHAFLSKEQLKKVFLHLTSDIRESLTSLADNGEVYPFDPQNLKDPSLFIKSLIIKKEVQIAEFYNDITQKIWSITKKIAKVLIMLVSKDFSKIIKYVKGSKEEQDSHLHEIDHFNMKHKNDVENIISQSIKKKIIPDLYNKNLSDMSSELAKLKHLKLLINLSGEIQRRLDDDFGFFHIDIKIMPSMDCIQKYEINIIV</sequence>
<organism evidence="2 3">
    <name type="scientific">Tritrichomonas musculus</name>
    <dbReference type="NCBI Taxonomy" id="1915356"/>
    <lineage>
        <taxon>Eukaryota</taxon>
        <taxon>Metamonada</taxon>
        <taxon>Parabasalia</taxon>
        <taxon>Tritrichomonadida</taxon>
        <taxon>Tritrichomonadidae</taxon>
        <taxon>Tritrichomonas</taxon>
    </lineage>
</organism>
<dbReference type="InterPro" id="IPR002219">
    <property type="entry name" value="PKC_DAG/PE"/>
</dbReference>
<dbReference type="EMBL" id="JAPFFF010000010">
    <property type="protein sequence ID" value="KAK8881519.1"/>
    <property type="molecule type" value="Genomic_DNA"/>
</dbReference>
<evidence type="ECO:0000313" key="2">
    <source>
        <dbReference type="EMBL" id="KAK8881519.1"/>
    </source>
</evidence>
<evidence type="ECO:0000313" key="3">
    <source>
        <dbReference type="Proteomes" id="UP001470230"/>
    </source>
</evidence>
<dbReference type="Proteomes" id="UP001470230">
    <property type="component" value="Unassembled WGS sequence"/>
</dbReference>
<accession>A0ABR2JRI8</accession>
<comment type="caution">
    <text evidence="2">The sequence shown here is derived from an EMBL/GenBank/DDBJ whole genome shotgun (WGS) entry which is preliminary data.</text>
</comment>
<proteinExistence type="predicted"/>
<reference evidence="2 3" key="1">
    <citation type="submission" date="2024-04" db="EMBL/GenBank/DDBJ databases">
        <title>Tritrichomonas musculus Genome.</title>
        <authorList>
            <person name="Alves-Ferreira E."/>
            <person name="Grigg M."/>
            <person name="Lorenzi H."/>
            <person name="Galac M."/>
        </authorList>
    </citation>
    <scope>NUCLEOTIDE SEQUENCE [LARGE SCALE GENOMIC DNA]</scope>
    <source>
        <strain evidence="2 3">EAF2021</strain>
    </source>
</reference>
<keyword evidence="3" id="KW-1185">Reference proteome</keyword>
<name>A0ABR2JRI8_9EUKA</name>